<evidence type="ECO:0000259" key="4">
    <source>
        <dbReference type="PROSITE" id="PS51071"/>
    </source>
</evidence>
<reference evidence="6 7" key="1">
    <citation type="submission" date="2015-01" db="EMBL/GenBank/DDBJ databases">
        <title>Draft genome sequences of the supercritical CO2 tolerant bacteria Bacillus subterraneus MITOT1 and Bacillus cereus MIT0214.</title>
        <authorList>
            <person name="Peet K.C."/>
            <person name="Thompson J.R."/>
        </authorList>
    </citation>
    <scope>NUCLEOTIDE SEQUENCE [LARGE SCALE GENOMIC DNA]</scope>
    <source>
        <strain evidence="6 7">MITOT1</strain>
    </source>
</reference>
<evidence type="ECO:0000256" key="2">
    <source>
        <dbReference type="ARBA" id="ARBA00023125"/>
    </source>
</evidence>
<dbReference type="CDD" id="cd05013">
    <property type="entry name" value="SIS_RpiR"/>
    <property type="match status" value="1"/>
</dbReference>
<keyword evidence="7" id="KW-1185">Reference proteome</keyword>
<dbReference type="InterPro" id="IPR000281">
    <property type="entry name" value="HTH_RpiR"/>
</dbReference>
<dbReference type="InterPro" id="IPR047640">
    <property type="entry name" value="RpiR-like"/>
</dbReference>
<dbReference type="InterPro" id="IPR036388">
    <property type="entry name" value="WH-like_DNA-bd_sf"/>
</dbReference>
<dbReference type="Gene3D" id="1.10.10.10">
    <property type="entry name" value="Winged helix-like DNA-binding domain superfamily/Winged helix DNA-binding domain"/>
    <property type="match status" value="1"/>
</dbReference>
<dbReference type="PANTHER" id="PTHR30514">
    <property type="entry name" value="GLUCOKINASE"/>
    <property type="match status" value="1"/>
</dbReference>
<gene>
    <name evidence="6" type="ORF">UB32_06145</name>
</gene>
<evidence type="ECO:0000256" key="1">
    <source>
        <dbReference type="ARBA" id="ARBA00023015"/>
    </source>
</evidence>
<proteinExistence type="predicted"/>
<accession>A0A0D6ZAM6</accession>
<comment type="caution">
    <text evidence="6">The sequence shown here is derived from an EMBL/GenBank/DDBJ whole genome shotgun (WGS) entry which is preliminary data.</text>
</comment>
<dbReference type="InterPro" id="IPR001347">
    <property type="entry name" value="SIS_dom"/>
</dbReference>
<dbReference type="PROSITE" id="PS51464">
    <property type="entry name" value="SIS"/>
    <property type="match status" value="1"/>
</dbReference>
<dbReference type="GO" id="GO:1901135">
    <property type="term" value="P:carbohydrate derivative metabolic process"/>
    <property type="evidence" value="ECO:0007669"/>
    <property type="project" value="InterPro"/>
</dbReference>
<evidence type="ECO:0000313" key="6">
    <source>
        <dbReference type="EMBL" id="KIY22839.1"/>
    </source>
</evidence>
<keyword evidence="2" id="KW-0238">DNA-binding</keyword>
<dbReference type="PANTHER" id="PTHR30514:SF18">
    <property type="entry name" value="RPIR-FAMILY TRANSCRIPTIONAL REGULATOR"/>
    <property type="match status" value="1"/>
</dbReference>
<feature type="domain" description="SIS" evidence="5">
    <location>
        <begin position="125"/>
        <end position="261"/>
    </location>
</feature>
<sequence length="285" mass="32018">MEEIISELKKHYNQFSKGQLKVARLLESDPKIFAISSAKQAGKHIGVSETTIFRFCHTLGYSGYSEFQKRINKSLFDDKSSLKEYGDQKALLSDTSSFHKKIMFSDSHHIQTVADQISEQDFNLAVNKLATAEKILVSGSRSSFSAAQWLAFSLNVVRGGATCYKPNIDDVIYELSKIDEQSVFIALSFHRYARDTIYLAQEARKKGAYIIGISDSDFAPIRAQAHLILAVKLPFTSTLDTAPVVFSLMNALVAGVTMTNPKQFEIRRKEYENFQASNFFASLHE</sequence>
<evidence type="ECO:0000256" key="3">
    <source>
        <dbReference type="ARBA" id="ARBA00023163"/>
    </source>
</evidence>
<dbReference type="Pfam" id="PF01380">
    <property type="entry name" value="SIS"/>
    <property type="match status" value="1"/>
</dbReference>
<dbReference type="AlphaFoldDB" id="A0A0D6ZAM6"/>
<dbReference type="GO" id="GO:0003677">
    <property type="term" value="F:DNA binding"/>
    <property type="evidence" value="ECO:0007669"/>
    <property type="project" value="UniProtKB-KW"/>
</dbReference>
<dbReference type="Proteomes" id="UP000032512">
    <property type="component" value="Unassembled WGS sequence"/>
</dbReference>
<organism evidence="6 7">
    <name type="scientific">Mesobacillus subterraneus</name>
    <dbReference type="NCBI Taxonomy" id="285983"/>
    <lineage>
        <taxon>Bacteria</taxon>
        <taxon>Bacillati</taxon>
        <taxon>Bacillota</taxon>
        <taxon>Bacilli</taxon>
        <taxon>Bacillales</taxon>
        <taxon>Bacillaceae</taxon>
        <taxon>Mesobacillus</taxon>
    </lineage>
</organism>
<protein>
    <recommendedName>
        <fullName evidence="8">MurR/RpiR family transcriptional regulator</fullName>
    </recommendedName>
</protein>
<dbReference type="InterPro" id="IPR035472">
    <property type="entry name" value="RpiR-like_SIS"/>
</dbReference>
<dbReference type="PROSITE" id="PS51071">
    <property type="entry name" value="HTH_RPIR"/>
    <property type="match status" value="1"/>
</dbReference>
<keyword evidence="1" id="KW-0805">Transcription regulation</keyword>
<feature type="domain" description="HTH rpiR-type" evidence="4">
    <location>
        <begin position="2"/>
        <end position="78"/>
    </location>
</feature>
<dbReference type="GO" id="GO:0097367">
    <property type="term" value="F:carbohydrate derivative binding"/>
    <property type="evidence" value="ECO:0007669"/>
    <property type="project" value="InterPro"/>
</dbReference>
<evidence type="ECO:0000259" key="5">
    <source>
        <dbReference type="PROSITE" id="PS51464"/>
    </source>
</evidence>
<evidence type="ECO:0008006" key="8">
    <source>
        <dbReference type="Google" id="ProtNLM"/>
    </source>
</evidence>
<dbReference type="SUPFAM" id="SSF46689">
    <property type="entry name" value="Homeodomain-like"/>
    <property type="match status" value="1"/>
</dbReference>
<dbReference type="GO" id="GO:0003700">
    <property type="term" value="F:DNA-binding transcription factor activity"/>
    <property type="evidence" value="ECO:0007669"/>
    <property type="project" value="InterPro"/>
</dbReference>
<dbReference type="PATRIC" id="fig|285983.3.peg.3780"/>
<dbReference type="RefSeq" id="WP_044392105.1">
    <property type="nucleotide sequence ID" value="NZ_JXIQ01000035.1"/>
</dbReference>
<dbReference type="InterPro" id="IPR046348">
    <property type="entry name" value="SIS_dom_sf"/>
</dbReference>
<keyword evidence="3" id="KW-0804">Transcription</keyword>
<dbReference type="InterPro" id="IPR009057">
    <property type="entry name" value="Homeodomain-like_sf"/>
</dbReference>
<dbReference type="Gene3D" id="3.40.50.10490">
    <property type="entry name" value="Glucose-6-phosphate isomerase like protein, domain 1"/>
    <property type="match status" value="1"/>
</dbReference>
<name>A0A0D6ZAM6_9BACI</name>
<evidence type="ECO:0000313" key="7">
    <source>
        <dbReference type="Proteomes" id="UP000032512"/>
    </source>
</evidence>
<dbReference type="EMBL" id="JXIQ01000035">
    <property type="protein sequence ID" value="KIY22839.1"/>
    <property type="molecule type" value="Genomic_DNA"/>
</dbReference>
<dbReference type="Pfam" id="PF01418">
    <property type="entry name" value="HTH_6"/>
    <property type="match status" value="1"/>
</dbReference>
<dbReference type="SUPFAM" id="SSF53697">
    <property type="entry name" value="SIS domain"/>
    <property type="match status" value="1"/>
</dbReference>